<dbReference type="GO" id="GO:0000447">
    <property type="term" value="P:endonucleolytic cleavage in ITS1 to separate SSU-rRNA from 5.8S rRNA and LSU-rRNA from tricistronic rRNA transcript (SSU-rRNA, 5.8S rRNA, LSU-rRNA)"/>
    <property type="evidence" value="ECO:0007669"/>
    <property type="project" value="TreeGrafter"/>
</dbReference>
<dbReference type="GO" id="GO:0005730">
    <property type="term" value="C:nucleolus"/>
    <property type="evidence" value="ECO:0007669"/>
    <property type="project" value="UniProtKB-SubCell"/>
</dbReference>
<dbReference type="EMBL" id="ML996580">
    <property type="protein sequence ID" value="KAF2754625.1"/>
    <property type="molecule type" value="Genomic_DNA"/>
</dbReference>
<dbReference type="GO" id="GO:0000472">
    <property type="term" value="P:endonucleolytic cleavage to generate mature 5'-end of SSU-rRNA from (SSU-rRNA, 5.8S rRNA, LSU-rRNA)"/>
    <property type="evidence" value="ECO:0007669"/>
    <property type="project" value="TreeGrafter"/>
</dbReference>
<feature type="compositionally biased region" description="Acidic residues" evidence="7">
    <location>
        <begin position="10"/>
        <end position="20"/>
    </location>
</feature>
<gene>
    <name evidence="8" type="ORF">EJ05DRAFT_541182</name>
</gene>
<comment type="subcellular location">
    <subcellularLocation>
        <location evidence="1">Nucleus</location>
        <location evidence="1">Nucleolus</location>
    </subcellularLocation>
</comment>
<dbReference type="GeneID" id="54490700"/>
<dbReference type="InterPro" id="IPR035979">
    <property type="entry name" value="RBD_domain_sf"/>
</dbReference>
<dbReference type="InterPro" id="IPR012677">
    <property type="entry name" value="Nucleotide-bd_a/b_plait_sf"/>
</dbReference>
<feature type="compositionally biased region" description="Acidic residues" evidence="7">
    <location>
        <begin position="48"/>
        <end position="58"/>
    </location>
</feature>
<evidence type="ECO:0000256" key="3">
    <source>
        <dbReference type="ARBA" id="ARBA00022884"/>
    </source>
</evidence>
<dbReference type="InterPro" id="IPR034353">
    <property type="entry name" value="ABT1/ESF2_RRM"/>
</dbReference>
<evidence type="ECO:0000256" key="4">
    <source>
        <dbReference type="ARBA" id="ARBA00023242"/>
    </source>
</evidence>
<dbReference type="Proteomes" id="UP000799437">
    <property type="component" value="Unassembled WGS sequence"/>
</dbReference>
<dbReference type="CDD" id="cd12263">
    <property type="entry name" value="RRM_ABT1_like"/>
    <property type="match status" value="1"/>
</dbReference>
<feature type="compositionally biased region" description="Basic and acidic residues" evidence="7">
    <location>
        <begin position="28"/>
        <end position="38"/>
    </location>
</feature>
<dbReference type="GO" id="GO:0003723">
    <property type="term" value="F:RNA binding"/>
    <property type="evidence" value="ECO:0007669"/>
    <property type="project" value="UniProtKB-KW"/>
</dbReference>
<dbReference type="GO" id="GO:0034462">
    <property type="term" value="P:small-subunit processome assembly"/>
    <property type="evidence" value="ECO:0007669"/>
    <property type="project" value="TreeGrafter"/>
</dbReference>
<evidence type="ECO:0000256" key="1">
    <source>
        <dbReference type="ARBA" id="ARBA00004604"/>
    </source>
</evidence>
<dbReference type="InterPro" id="IPR039119">
    <property type="entry name" value="ABT1/Esf2"/>
</dbReference>
<evidence type="ECO:0000313" key="9">
    <source>
        <dbReference type="Proteomes" id="UP000799437"/>
    </source>
</evidence>
<dbReference type="PANTHER" id="PTHR12311:SF7">
    <property type="entry name" value="ACTIVATOR OF BASAL TRANSCRIPTION 1"/>
    <property type="match status" value="1"/>
</dbReference>
<evidence type="ECO:0000256" key="5">
    <source>
        <dbReference type="ARBA" id="ARBA00025024"/>
    </source>
</evidence>
<evidence type="ECO:0000256" key="2">
    <source>
        <dbReference type="ARBA" id="ARBA00005819"/>
    </source>
</evidence>
<reference evidence="8" key="1">
    <citation type="journal article" date="2020" name="Stud. Mycol.">
        <title>101 Dothideomycetes genomes: a test case for predicting lifestyles and emergence of pathogens.</title>
        <authorList>
            <person name="Haridas S."/>
            <person name="Albert R."/>
            <person name="Binder M."/>
            <person name="Bloem J."/>
            <person name="Labutti K."/>
            <person name="Salamov A."/>
            <person name="Andreopoulos B."/>
            <person name="Baker S."/>
            <person name="Barry K."/>
            <person name="Bills G."/>
            <person name="Bluhm B."/>
            <person name="Cannon C."/>
            <person name="Castanera R."/>
            <person name="Culley D."/>
            <person name="Daum C."/>
            <person name="Ezra D."/>
            <person name="Gonzalez J."/>
            <person name="Henrissat B."/>
            <person name="Kuo A."/>
            <person name="Liang C."/>
            <person name="Lipzen A."/>
            <person name="Lutzoni F."/>
            <person name="Magnuson J."/>
            <person name="Mondo S."/>
            <person name="Nolan M."/>
            <person name="Ohm R."/>
            <person name="Pangilinan J."/>
            <person name="Park H.-J."/>
            <person name="Ramirez L."/>
            <person name="Alfaro M."/>
            <person name="Sun H."/>
            <person name="Tritt A."/>
            <person name="Yoshinaga Y."/>
            <person name="Zwiers L.-H."/>
            <person name="Turgeon B."/>
            <person name="Goodwin S."/>
            <person name="Spatafora J."/>
            <person name="Crous P."/>
            <person name="Grigoriev I."/>
        </authorList>
    </citation>
    <scope>NUCLEOTIDE SEQUENCE</scope>
    <source>
        <strain evidence="8">CBS 121739</strain>
    </source>
</reference>
<comment type="similarity">
    <text evidence="2">Belongs to the ESF2/ABP1 family.</text>
</comment>
<feature type="region of interest" description="Disordered" evidence="7">
    <location>
        <begin position="1"/>
        <end position="94"/>
    </location>
</feature>
<keyword evidence="9" id="KW-1185">Reference proteome</keyword>
<accession>A0A6A6VWT1</accession>
<dbReference type="OrthoDB" id="287393at2759"/>
<evidence type="ECO:0000256" key="7">
    <source>
        <dbReference type="SAM" id="MobiDB-lite"/>
    </source>
</evidence>
<protein>
    <recommendedName>
        <fullName evidence="6">18S rRNA factor 2</fullName>
    </recommendedName>
</protein>
<keyword evidence="3" id="KW-0694">RNA-binding</keyword>
<sequence>MTTRKRNEWLEDDLTDDEGSGYDSEAAEESRSKALDRRANKRRKTSDDGDSDDDDDEANIATKTPQDISDVEGGIDSCPNGNGDVDTLVDTPLPPSSKAKIKALSAKKLEASQKKASRTGVIYLSRVPPFMKPSAVRTLLQPYGEIGRIFLTPEDPSQHSRRVKSGGNKKRSFTDGWVEFSDKKVAKVVAETLNTKIVGGKKGGWYHDDVWNIKYLKGFKWHHLTEQISNENAERAARLRAEIAQTTRENKIFLESVEQAKMLEGIKAKRLQKQNGEIANAADGDRIPDINMPAAAKGKGRKMHFRQNEVYKREATDNDKIEHNADVKRVLSFQASRSAQFEA</sequence>
<dbReference type="PANTHER" id="PTHR12311">
    <property type="entry name" value="ACTIVATOR OF BASAL TRANSCRIPTION 1"/>
    <property type="match status" value="1"/>
</dbReference>
<keyword evidence="4" id="KW-0539">Nucleus</keyword>
<evidence type="ECO:0000313" key="8">
    <source>
        <dbReference type="EMBL" id="KAF2754625.1"/>
    </source>
</evidence>
<dbReference type="AlphaFoldDB" id="A0A6A6VWT1"/>
<proteinExistence type="inferred from homology"/>
<dbReference type="RefSeq" id="XP_033597076.1">
    <property type="nucleotide sequence ID" value="XM_033749646.1"/>
</dbReference>
<comment type="function">
    <text evidence="5">Involved in the small subunit (SSU) processome assembly and function, and in the 18S rRNA synthesis. Required for the early cleavages at sites A0, A1 and A2.</text>
</comment>
<dbReference type="GO" id="GO:0000480">
    <property type="term" value="P:endonucleolytic cleavage in 5'-ETS of tricistronic rRNA transcript (SSU-rRNA, 5.8S rRNA, LSU-rRNA)"/>
    <property type="evidence" value="ECO:0007669"/>
    <property type="project" value="TreeGrafter"/>
</dbReference>
<dbReference type="Gene3D" id="3.30.70.330">
    <property type="match status" value="1"/>
</dbReference>
<name>A0A6A6VWT1_9PEZI</name>
<dbReference type="SUPFAM" id="SSF54928">
    <property type="entry name" value="RNA-binding domain, RBD"/>
    <property type="match status" value="1"/>
</dbReference>
<evidence type="ECO:0000256" key="6">
    <source>
        <dbReference type="ARBA" id="ARBA00032634"/>
    </source>
</evidence>
<organism evidence="8 9">
    <name type="scientific">Pseudovirgaria hyperparasitica</name>
    <dbReference type="NCBI Taxonomy" id="470096"/>
    <lineage>
        <taxon>Eukaryota</taxon>
        <taxon>Fungi</taxon>
        <taxon>Dikarya</taxon>
        <taxon>Ascomycota</taxon>
        <taxon>Pezizomycotina</taxon>
        <taxon>Dothideomycetes</taxon>
        <taxon>Dothideomycetes incertae sedis</taxon>
        <taxon>Acrospermales</taxon>
        <taxon>Acrospermaceae</taxon>
        <taxon>Pseudovirgaria</taxon>
    </lineage>
</organism>